<dbReference type="InterPro" id="IPR036188">
    <property type="entry name" value="FAD/NAD-bd_sf"/>
</dbReference>
<evidence type="ECO:0000256" key="4">
    <source>
        <dbReference type="ARBA" id="ARBA00022857"/>
    </source>
</evidence>
<accession>A0ABZ3C4F5</accession>
<evidence type="ECO:0000256" key="6">
    <source>
        <dbReference type="ARBA" id="ARBA00023033"/>
    </source>
</evidence>
<keyword evidence="6" id="KW-0503">Monooxygenase</keyword>
<dbReference type="PANTHER" id="PTHR46028:SF2">
    <property type="entry name" value="KYNURENINE 3-MONOOXYGENASE"/>
    <property type="match status" value="1"/>
</dbReference>
<dbReference type="Pfam" id="PF01494">
    <property type="entry name" value="FAD_binding_3"/>
    <property type="match status" value="1"/>
</dbReference>
<proteinExistence type="predicted"/>
<organism evidence="8 9">
    <name type="scientific">Propioniciclava soli</name>
    <dbReference type="NCBI Taxonomy" id="2775081"/>
    <lineage>
        <taxon>Bacteria</taxon>
        <taxon>Bacillati</taxon>
        <taxon>Actinomycetota</taxon>
        <taxon>Actinomycetes</taxon>
        <taxon>Propionibacteriales</taxon>
        <taxon>Propionibacteriaceae</taxon>
        <taxon>Propioniciclava</taxon>
    </lineage>
</organism>
<evidence type="ECO:0000259" key="7">
    <source>
        <dbReference type="Pfam" id="PF01494"/>
    </source>
</evidence>
<keyword evidence="2" id="KW-0285">Flavoprotein</keyword>
<evidence type="ECO:0000256" key="1">
    <source>
        <dbReference type="ARBA" id="ARBA00001974"/>
    </source>
</evidence>
<dbReference type="EMBL" id="CP115965">
    <property type="protein sequence ID" value="WZW97470.1"/>
    <property type="molecule type" value="Genomic_DNA"/>
</dbReference>
<sequence>MSVDDAVTEPVVVIGAGPVGLAAALLLASENRPVAVYESHATLALSDANSYPIGVNLRGQEALRRIDPALLERLRADAQVVAAFRIHAGRRQVAELPSGTLLATTRAHLTALLLEAAETNPHITLTTGRRLTRVDVAGKRLLFEDADGATHEVDASGARVVAADGVWSATRTSLAEQLPAFTPDVDPWGVQFRVLFSRPDAAAPGMDPACHYIFSDKGIYTSTLKNGVWCLALSLREGDDEAAFLGASEATPENVAALERYVTAHAAKAAPLFTDADHAAFFGRGSFTGAVVRCPVVHVDEWLVLLGDAAHGVIPPTGEGVNSGLEDCCLLAEQMASGSATPFTDYSTQRMPDLAALGEYAHHLMENVRDPDPARRFAGVAFRIAGALGKLVGSDVLQVEGKMFGPQAGRTPYREILGPWLRRRDALFPVLVRVGRVLTRRRRVA</sequence>
<keyword evidence="9" id="KW-1185">Reference proteome</keyword>
<dbReference type="PRINTS" id="PR00420">
    <property type="entry name" value="RNGMNOXGNASE"/>
</dbReference>
<evidence type="ECO:0000313" key="9">
    <source>
        <dbReference type="Proteomes" id="UP001434337"/>
    </source>
</evidence>
<evidence type="ECO:0000256" key="5">
    <source>
        <dbReference type="ARBA" id="ARBA00023002"/>
    </source>
</evidence>
<gene>
    <name evidence="8" type="ORF">PCC79_11205</name>
</gene>
<keyword evidence="5" id="KW-0560">Oxidoreductase</keyword>
<dbReference type="Gene3D" id="3.50.50.60">
    <property type="entry name" value="FAD/NAD(P)-binding domain"/>
    <property type="match status" value="1"/>
</dbReference>
<dbReference type="Proteomes" id="UP001434337">
    <property type="component" value="Chromosome"/>
</dbReference>
<protein>
    <submittedName>
        <fullName evidence="8">NAD(P)/FAD-dependent oxidoreductase</fullName>
    </submittedName>
</protein>
<evidence type="ECO:0000313" key="8">
    <source>
        <dbReference type="EMBL" id="WZW97470.1"/>
    </source>
</evidence>
<comment type="cofactor">
    <cofactor evidence="1">
        <name>FAD</name>
        <dbReference type="ChEBI" id="CHEBI:57692"/>
    </cofactor>
</comment>
<dbReference type="RefSeq" id="WP_342371849.1">
    <property type="nucleotide sequence ID" value="NZ_CP115965.1"/>
</dbReference>
<dbReference type="SUPFAM" id="SSF51905">
    <property type="entry name" value="FAD/NAD(P)-binding domain"/>
    <property type="match status" value="1"/>
</dbReference>
<feature type="domain" description="FAD-binding" evidence="7">
    <location>
        <begin position="10"/>
        <end position="337"/>
    </location>
</feature>
<reference evidence="8 9" key="1">
    <citation type="journal article" date="2023" name="Environ Microbiome">
        <title>A coral-associated actinobacterium mitigates coral bleaching under heat stress.</title>
        <authorList>
            <person name="Li J."/>
            <person name="Zou Y."/>
            <person name="Li Q."/>
            <person name="Zhang J."/>
            <person name="Bourne D.G."/>
            <person name="Lyu Y."/>
            <person name="Liu C."/>
            <person name="Zhang S."/>
        </authorList>
    </citation>
    <scope>NUCLEOTIDE SEQUENCE [LARGE SCALE GENOMIC DNA]</scope>
    <source>
        <strain evidence="8 9">SCSIO 13291</strain>
    </source>
</reference>
<evidence type="ECO:0000256" key="2">
    <source>
        <dbReference type="ARBA" id="ARBA00022630"/>
    </source>
</evidence>
<dbReference type="InterPro" id="IPR002938">
    <property type="entry name" value="FAD-bd"/>
</dbReference>
<name>A0ABZ3C4F5_9ACTN</name>
<dbReference type="PANTHER" id="PTHR46028">
    <property type="entry name" value="KYNURENINE 3-MONOOXYGENASE"/>
    <property type="match status" value="1"/>
</dbReference>
<evidence type="ECO:0000256" key="3">
    <source>
        <dbReference type="ARBA" id="ARBA00022827"/>
    </source>
</evidence>
<keyword evidence="4" id="KW-0521">NADP</keyword>
<keyword evidence="3" id="KW-0274">FAD</keyword>